<feature type="transmembrane region" description="Helical" evidence="7">
    <location>
        <begin position="12"/>
        <end position="33"/>
    </location>
</feature>
<comment type="similarity">
    <text evidence="7">Belongs to the binding-protein-dependent transport system permease family.</text>
</comment>
<dbReference type="AlphaFoldDB" id="A0A495IE82"/>
<evidence type="ECO:0000256" key="6">
    <source>
        <dbReference type="ARBA" id="ARBA00023136"/>
    </source>
</evidence>
<keyword evidence="6 7" id="KW-0472">Membrane</keyword>
<keyword evidence="3" id="KW-1003">Cell membrane</keyword>
<feature type="domain" description="ABC transmembrane type-1" evidence="8">
    <location>
        <begin position="102"/>
        <end position="332"/>
    </location>
</feature>
<evidence type="ECO:0000256" key="5">
    <source>
        <dbReference type="ARBA" id="ARBA00022989"/>
    </source>
</evidence>
<evidence type="ECO:0000256" key="3">
    <source>
        <dbReference type="ARBA" id="ARBA00022475"/>
    </source>
</evidence>
<organism evidence="9 10">
    <name type="scientific">Frondihabitans australicus</name>
    <dbReference type="NCBI Taxonomy" id="386892"/>
    <lineage>
        <taxon>Bacteria</taxon>
        <taxon>Bacillati</taxon>
        <taxon>Actinomycetota</taxon>
        <taxon>Actinomycetes</taxon>
        <taxon>Micrococcales</taxon>
        <taxon>Microbacteriaceae</taxon>
        <taxon>Frondihabitans</taxon>
    </lineage>
</organism>
<comment type="subcellular location">
    <subcellularLocation>
        <location evidence="1 7">Cell membrane</location>
        <topology evidence="1 7">Multi-pass membrane protein</topology>
    </subcellularLocation>
</comment>
<dbReference type="PANTHER" id="PTHR43163">
    <property type="entry name" value="DIPEPTIDE TRANSPORT SYSTEM PERMEASE PROTEIN DPPB-RELATED"/>
    <property type="match status" value="1"/>
</dbReference>
<dbReference type="Proteomes" id="UP000280008">
    <property type="component" value="Unassembled WGS sequence"/>
</dbReference>
<proteinExistence type="inferred from homology"/>
<keyword evidence="5 7" id="KW-1133">Transmembrane helix</keyword>
<dbReference type="GO" id="GO:0005886">
    <property type="term" value="C:plasma membrane"/>
    <property type="evidence" value="ECO:0007669"/>
    <property type="project" value="UniProtKB-SubCell"/>
</dbReference>
<feature type="transmembrane region" description="Helical" evidence="7">
    <location>
        <begin position="109"/>
        <end position="129"/>
    </location>
</feature>
<dbReference type="InterPro" id="IPR000515">
    <property type="entry name" value="MetI-like"/>
</dbReference>
<dbReference type="RefSeq" id="WP_170159823.1">
    <property type="nucleotide sequence ID" value="NZ_RBKS01000001.1"/>
</dbReference>
<evidence type="ECO:0000259" key="8">
    <source>
        <dbReference type="PROSITE" id="PS50928"/>
    </source>
</evidence>
<dbReference type="PROSITE" id="PS50928">
    <property type="entry name" value="ABC_TM1"/>
    <property type="match status" value="1"/>
</dbReference>
<keyword evidence="4 7" id="KW-0812">Transmembrane</keyword>
<feature type="transmembrane region" description="Helical" evidence="7">
    <location>
        <begin position="309"/>
        <end position="335"/>
    </location>
</feature>
<comment type="caution">
    <text evidence="9">The sequence shown here is derived from an EMBL/GenBank/DDBJ whole genome shotgun (WGS) entry which is preliminary data.</text>
</comment>
<feature type="transmembrane region" description="Helical" evidence="7">
    <location>
        <begin position="210"/>
        <end position="230"/>
    </location>
</feature>
<sequence length="346" mass="36768">MKILANNHLWWARRVVMLPIYLFFFAIAVFFLVRLIPGDPVINAAGGQNQTHAQYLSTQKALGLNGSIGHQLLTYLGNLVTLHLGTSFASGSEVLADLIRVIPGTVETALLASFGIVLLGFLVGTSVMLRPDSAVSRICVWIARAAGAVPDFVIGIFGILVLYLLLHIAPAPIGLFDVTLSAPPTVTGFPLIDALIAGDSAVFTSEIAHLWLPCLVLVLAYGPMLVKVLIPSIEAAAGANSTKFLVSTGWKNSTVLASVWRRAAPPAVAMFGTLFGYLLGGAVVVEQLFALQGSANYAVNAVKRSDYLALQGILLAIALISLIVFLLVDIITGVLDPRRRVFRAAS</sequence>
<feature type="transmembrane region" description="Helical" evidence="7">
    <location>
        <begin position="141"/>
        <end position="166"/>
    </location>
</feature>
<feature type="transmembrane region" description="Helical" evidence="7">
    <location>
        <begin position="268"/>
        <end position="289"/>
    </location>
</feature>
<gene>
    <name evidence="9" type="ORF">C8E83_0528</name>
</gene>
<dbReference type="GO" id="GO:0055085">
    <property type="term" value="P:transmembrane transport"/>
    <property type="evidence" value="ECO:0007669"/>
    <property type="project" value="InterPro"/>
</dbReference>
<keyword evidence="10" id="KW-1185">Reference proteome</keyword>
<dbReference type="PANTHER" id="PTHR43163:SF6">
    <property type="entry name" value="DIPEPTIDE TRANSPORT SYSTEM PERMEASE PROTEIN DPPB-RELATED"/>
    <property type="match status" value="1"/>
</dbReference>
<reference evidence="9 10" key="1">
    <citation type="submission" date="2018-10" db="EMBL/GenBank/DDBJ databases">
        <title>Sequencing the genomes of 1000 actinobacteria strains.</title>
        <authorList>
            <person name="Klenk H.-P."/>
        </authorList>
    </citation>
    <scope>NUCLEOTIDE SEQUENCE [LARGE SCALE GENOMIC DNA]</scope>
    <source>
        <strain evidence="9 10">DSM 17894</strain>
    </source>
</reference>
<evidence type="ECO:0000256" key="4">
    <source>
        <dbReference type="ARBA" id="ARBA00022692"/>
    </source>
</evidence>
<accession>A0A495IE82</accession>
<name>A0A495IE82_9MICO</name>
<protein>
    <submittedName>
        <fullName evidence="9">Peptide/nickel transport system permease protein</fullName>
    </submittedName>
</protein>
<evidence type="ECO:0000256" key="7">
    <source>
        <dbReference type="RuleBase" id="RU363032"/>
    </source>
</evidence>
<keyword evidence="2 7" id="KW-0813">Transport</keyword>
<evidence type="ECO:0000256" key="1">
    <source>
        <dbReference type="ARBA" id="ARBA00004651"/>
    </source>
</evidence>
<evidence type="ECO:0000256" key="2">
    <source>
        <dbReference type="ARBA" id="ARBA00022448"/>
    </source>
</evidence>
<dbReference type="Pfam" id="PF00528">
    <property type="entry name" value="BPD_transp_1"/>
    <property type="match status" value="1"/>
</dbReference>
<evidence type="ECO:0000313" key="9">
    <source>
        <dbReference type="EMBL" id="RKR73435.1"/>
    </source>
</evidence>
<dbReference type="EMBL" id="RBKS01000001">
    <property type="protein sequence ID" value="RKR73435.1"/>
    <property type="molecule type" value="Genomic_DNA"/>
</dbReference>
<evidence type="ECO:0000313" key="10">
    <source>
        <dbReference type="Proteomes" id="UP000280008"/>
    </source>
</evidence>